<proteinExistence type="predicted"/>
<sequence length="225" mass="23588">LGAAGTTTMRNSYASSNEFTTTILGQSVTLKRMGMQYNVNTTQARDLWEEDVNAFSRVEMYYIQAPDVRLNADTVATGSTLDTTPLATGSGTISATGTVEITSSSDPEQALAGSSGNVLDILDTSHSAEIFFSSNVESITFNYGGNAGSISVEARDSNGAVVDSFSQSSTAGGEPAGPQTLAGAGIRSIYWEDPSGNYAPLDNMCIRSGQKPMVIAPILMLLLNN</sequence>
<accession>A0A3S3RAM4</accession>
<keyword evidence="2" id="KW-1185">Reference proteome</keyword>
<name>A0A3S3RAM4_9BACT</name>
<dbReference type="AlphaFoldDB" id="A0A3S3RAM4"/>
<dbReference type="Proteomes" id="UP000288086">
    <property type="component" value="Unassembled WGS sequence"/>
</dbReference>
<organism evidence="1 2">
    <name type="scientific">Candidatus Electrothrix communis</name>
    <dbReference type="NCBI Taxonomy" id="1859133"/>
    <lineage>
        <taxon>Bacteria</taxon>
        <taxon>Pseudomonadati</taxon>
        <taxon>Thermodesulfobacteriota</taxon>
        <taxon>Desulfobulbia</taxon>
        <taxon>Desulfobulbales</taxon>
        <taxon>Desulfobulbaceae</taxon>
        <taxon>Candidatus Electrothrix</taxon>
    </lineage>
</organism>
<gene>
    <name evidence="1" type="ORF">VT98_11761</name>
</gene>
<reference evidence="1 2" key="1">
    <citation type="submission" date="2017-01" db="EMBL/GenBank/DDBJ databases">
        <title>The cable genome- insights into the physiology and evolution of filamentous bacteria capable of sulfide oxidation via long distance electron transfer.</title>
        <authorList>
            <person name="Schreiber L."/>
            <person name="Bjerg J.T."/>
            <person name="Boggild A."/>
            <person name="Van De Vossenberg J."/>
            <person name="Meysman F."/>
            <person name="Nielsen L.P."/>
            <person name="Schramm A."/>
            <person name="Kjeldsen K.U."/>
        </authorList>
    </citation>
    <scope>NUCLEOTIDE SEQUENCE [LARGE SCALE GENOMIC DNA]</scope>
    <source>
        <strain evidence="1">A1</strain>
    </source>
</reference>
<comment type="caution">
    <text evidence="1">The sequence shown here is derived from an EMBL/GenBank/DDBJ whole genome shotgun (WGS) entry which is preliminary data.</text>
</comment>
<evidence type="ECO:0000313" key="1">
    <source>
        <dbReference type="EMBL" id="RWX48180.1"/>
    </source>
</evidence>
<protein>
    <submittedName>
        <fullName evidence="1">Uncharacterized protein</fullName>
    </submittedName>
</protein>
<evidence type="ECO:0000313" key="2">
    <source>
        <dbReference type="Proteomes" id="UP000288086"/>
    </source>
</evidence>
<feature type="non-terminal residue" evidence="1">
    <location>
        <position position="1"/>
    </location>
</feature>
<dbReference type="EMBL" id="MTKP01000176">
    <property type="protein sequence ID" value="RWX48180.1"/>
    <property type="molecule type" value="Genomic_DNA"/>
</dbReference>